<dbReference type="PANTHER" id="PTHR30026:SF21">
    <property type="entry name" value="SLR1270 PROTEIN"/>
    <property type="match status" value="1"/>
</dbReference>
<protein>
    <recommendedName>
        <fullName evidence="11">Transporter</fullName>
    </recommendedName>
</protein>
<dbReference type="InterPro" id="IPR051906">
    <property type="entry name" value="TolC-like"/>
</dbReference>
<keyword evidence="6" id="KW-0472">Membrane</keyword>
<feature type="chain" id="PRO_5012159924" description="Transporter" evidence="8">
    <location>
        <begin position="27"/>
        <end position="487"/>
    </location>
</feature>
<evidence type="ECO:0000313" key="9">
    <source>
        <dbReference type="EMBL" id="OJH38356.1"/>
    </source>
</evidence>
<keyword evidence="5" id="KW-0812">Transmembrane</keyword>
<sequence length="487" mass="53123">MSPRHASGSILALLLTVNLTAPSTRAASLTPLTLQEVLDSTRERHPGVAAARQGLATADAELLSAEGGFDTLVKAKGTYVPFSYYPHERLDAAIEQPTPLLGTRLFAGYRLGRGDFPVYYGGYETLSAGELRAGLEIPLWRNGTIDKRRANLSQARLRREIAGFTFTGERIELQRQAAYHYWDWVAAGQQLRIAHAQYALAAARHDQLARRAEAGDIPRIEHTENERVLLERDADRIAARRALEKAALELSLSLRDAQGEPYVVPASRLPDGLPVPETALEESLDAWLERALRGRPELRELALQRDVLQVDAALARNQAAPAVDLGLSVARDVGAGPANLRPTEFQASLTLDIPLQARAARGQRRAAEAKRAAVEAKTRLTHDKIATEVRDAVSALRAAHERVGLARNAAEVARQLARAEFTRFEQGATHLLVVNQREQAAADAELKEVKALMDYHHAVVDLLAATATIEPGPTREHAGNGSAPRGR</sequence>
<dbReference type="STRING" id="83449.BON30_24805"/>
<reference evidence="9 10" key="2">
    <citation type="submission" date="2016-12" db="EMBL/GenBank/DDBJ databases">
        <title>Draft Genome Sequence of Cystobacter ferrugineus Strain Cbfe23.</title>
        <authorList>
            <person name="Akbar S."/>
            <person name="Dowd S.E."/>
            <person name="Stevens D.C."/>
        </authorList>
    </citation>
    <scope>NUCLEOTIDE SEQUENCE [LARGE SCALE GENOMIC DNA]</scope>
    <source>
        <strain evidence="9 10">Cbfe23</strain>
    </source>
</reference>
<dbReference type="AlphaFoldDB" id="A0A1L9B7X1"/>
<dbReference type="PANTHER" id="PTHR30026">
    <property type="entry name" value="OUTER MEMBRANE PROTEIN TOLC"/>
    <property type="match status" value="1"/>
</dbReference>
<keyword evidence="8" id="KW-0732">Signal</keyword>
<evidence type="ECO:0000256" key="8">
    <source>
        <dbReference type="SAM" id="SignalP"/>
    </source>
</evidence>
<dbReference type="InterPro" id="IPR003423">
    <property type="entry name" value="OMP_efflux"/>
</dbReference>
<name>A0A1L9B7X1_9BACT</name>
<comment type="caution">
    <text evidence="9">The sequence shown here is derived from an EMBL/GenBank/DDBJ whole genome shotgun (WGS) entry which is preliminary data.</text>
</comment>
<keyword evidence="10" id="KW-1185">Reference proteome</keyword>
<dbReference type="GO" id="GO:0009279">
    <property type="term" value="C:cell outer membrane"/>
    <property type="evidence" value="ECO:0007669"/>
    <property type="project" value="UniProtKB-SubCell"/>
</dbReference>
<evidence type="ECO:0000256" key="1">
    <source>
        <dbReference type="ARBA" id="ARBA00004442"/>
    </source>
</evidence>
<proteinExistence type="inferred from homology"/>
<dbReference type="EMBL" id="MPIN01000006">
    <property type="protein sequence ID" value="OJH38356.1"/>
    <property type="molecule type" value="Genomic_DNA"/>
</dbReference>
<dbReference type="Proteomes" id="UP000182229">
    <property type="component" value="Unassembled WGS sequence"/>
</dbReference>
<dbReference type="Gene3D" id="1.20.1600.10">
    <property type="entry name" value="Outer membrane efflux proteins (OEP)"/>
    <property type="match status" value="1"/>
</dbReference>
<keyword evidence="3" id="KW-0813">Transport</keyword>
<dbReference type="GO" id="GO:0015288">
    <property type="term" value="F:porin activity"/>
    <property type="evidence" value="ECO:0007669"/>
    <property type="project" value="TreeGrafter"/>
</dbReference>
<reference evidence="10" key="1">
    <citation type="submission" date="2016-11" db="EMBL/GenBank/DDBJ databases">
        <authorList>
            <person name="Shukria A."/>
            <person name="Stevens D.C."/>
        </authorList>
    </citation>
    <scope>NUCLEOTIDE SEQUENCE [LARGE SCALE GENOMIC DNA]</scope>
    <source>
        <strain evidence="10">Cbfe23</strain>
    </source>
</reference>
<evidence type="ECO:0000256" key="4">
    <source>
        <dbReference type="ARBA" id="ARBA00022452"/>
    </source>
</evidence>
<keyword evidence="4" id="KW-1134">Transmembrane beta strand</keyword>
<dbReference type="RefSeq" id="WP_071900863.1">
    <property type="nucleotide sequence ID" value="NZ_MPIN01000006.1"/>
</dbReference>
<evidence type="ECO:0000256" key="6">
    <source>
        <dbReference type="ARBA" id="ARBA00023136"/>
    </source>
</evidence>
<dbReference type="GO" id="GO:1990281">
    <property type="term" value="C:efflux pump complex"/>
    <property type="evidence" value="ECO:0007669"/>
    <property type="project" value="TreeGrafter"/>
</dbReference>
<keyword evidence="7" id="KW-0998">Cell outer membrane</keyword>
<accession>A0A1L9B7X1</accession>
<feature type="signal peptide" evidence="8">
    <location>
        <begin position="1"/>
        <end position="26"/>
    </location>
</feature>
<evidence type="ECO:0000256" key="3">
    <source>
        <dbReference type="ARBA" id="ARBA00022448"/>
    </source>
</evidence>
<comment type="similarity">
    <text evidence="2">Belongs to the outer membrane factor (OMF) (TC 1.B.17) family.</text>
</comment>
<evidence type="ECO:0000256" key="5">
    <source>
        <dbReference type="ARBA" id="ARBA00022692"/>
    </source>
</evidence>
<dbReference type="GO" id="GO:0015562">
    <property type="term" value="F:efflux transmembrane transporter activity"/>
    <property type="evidence" value="ECO:0007669"/>
    <property type="project" value="InterPro"/>
</dbReference>
<evidence type="ECO:0008006" key="11">
    <source>
        <dbReference type="Google" id="ProtNLM"/>
    </source>
</evidence>
<evidence type="ECO:0000256" key="2">
    <source>
        <dbReference type="ARBA" id="ARBA00007613"/>
    </source>
</evidence>
<comment type="subcellular location">
    <subcellularLocation>
        <location evidence="1">Cell outer membrane</location>
    </subcellularLocation>
</comment>
<evidence type="ECO:0000313" key="10">
    <source>
        <dbReference type="Proteomes" id="UP000182229"/>
    </source>
</evidence>
<gene>
    <name evidence="9" type="ORF">BON30_24805</name>
</gene>
<dbReference type="Pfam" id="PF02321">
    <property type="entry name" value="OEP"/>
    <property type="match status" value="1"/>
</dbReference>
<organism evidence="9 10">
    <name type="scientific">Cystobacter ferrugineus</name>
    <dbReference type="NCBI Taxonomy" id="83449"/>
    <lineage>
        <taxon>Bacteria</taxon>
        <taxon>Pseudomonadati</taxon>
        <taxon>Myxococcota</taxon>
        <taxon>Myxococcia</taxon>
        <taxon>Myxococcales</taxon>
        <taxon>Cystobacterineae</taxon>
        <taxon>Archangiaceae</taxon>
        <taxon>Cystobacter</taxon>
    </lineage>
</organism>
<dbReference type="SUPFAM" id="SSF56954">
    <property type="entry name" value="Outer membrane efflux proteins (OEP)"/>
    <property type="match status" value="1"/>
</dbReference>
<dbReference type="OrthoDB" id="581172at2"/>
<evidence type="ECO:0000256" key="7">
    <source>
        <dbReference type="ARBA" id="ARBA00023237"/>
    </source>
</evidence>